<dbReference type="Gene3D" id="3.40.50.300">
    <property type="entry name" value="P-loop containing nucleotide triphosphate hydrolases"/>
    <property type="match status" value="1"/>
</dbReference>
<sequence>MISRGTLMRNAVMQKSTGDQIAIAFPYRKEGKLVSCKYWNVNKKFWQEKDTEKIFYGLDNIKGTNDIIIVEGEIDKLAMEEAGFRNCVSVPDGAPSKVSSSELPPEEKASRIVIATDGDGPDQALAEELARRLGRERCWRVKWPKQNDNKYFKDANEKRKKHKAKIYLYNMMSSSNPPPRTETEYVSQMLTQIKRFAQHHCCRVWFVAHPRQLHQWTGGPPNLYDISGSAHFGNKCDNGIVIHRNRDPEAGEMDQVQVSGVL</sequence>
<evidence type="ECO:0000259" key="1">
    <source>
        <dbReference type="PROSITE" id="PS50880"/>
    </source>
</evidence>
<dbReference type="PANTHER" id="PTHR12873">
    <property type="entry name" value="T7-LIKE MITOCHONDRIAL DNA HELICASE"/>
    <property type="match status" value="1"/>
</dbReference>
<dbReference type="Proteomes" id="UP000315295">
    <property type="component" value="Unassembled WGS sequence"/>
</dbReference>
<keyword evidence="3" id="KW-1185">Reference proteome</keyword>
<dbReference type="InterPro" id="IPR006171">
    <property type="entry name" value="TOPRIM_dom"/>
</dbReference>
<dbReference type="AlphaFoldDB" id="A0A540LJM2"/>
<dbReference type="CDD" id="cd01029">
    <property type="entry name" value="TOPRIM_primases"/>
    <property type="match status" value="1"/>
</dbReference>
<dbReference type="Gene3D" id="3.40.1360.10">
    <property type="match status" value="1"/>
</dbReference>
<evidence type="ECO:0000313" key="2">
    <source>
        <dbReference type="EMBL" id="TQD86670.1"/>
    </source>
</evidence>
<dbReference type="GO" id="GO:0003697">
    <property type="term" value="F:single-stranded DNA binding"/>
    <property type="evidence" value="ECO:0007669"/>
    <property type="project" value="InterPro"/>
</dbReference>
<feature type="domain" description="Toprim" evidence="1">
    <location>
        <begin position="65"/>
        <end position="167"/>
    </location>
</feature>
<dbReference type="PANTHER" id="PTHR12873:SF0">
    <property type="entry name" value="TWINKLE MTDNA HELICASE"/>
    <property type="match status" value="1"/>
</dbReference>
<dbReference type="SUPFAM" id="SSF56731">
    <property type="entry name" value="DNA primase core"/>
    <property type="match status" value="1"/>
</dbReference>
<proteinExistence type="predicted"/>
<evidence type="ECO:0000313" key="3">
    <source>
        <dbReference type="Proteomes" id="UP000315295"/>
    </source>
</evidence>
<dbReference type="PROSITE" id="PS50880">
    <property type="entry name" value="TOPRIM"/>
    <property type="match status" value="1"/>
</dbReference>
<organism evidence="2 3">
    <name type="scientific">Malus baccata</name>
    <name type="common">Siberian crab apple</name>
    <name type="synonym">Pyrus baccata</name>
    <dbReference type="NCBI Taxonomy" id="106549"/>
    <lineage>
        <taxon>Eukaryota</taxon>
        <taxon>Viridiplantae</taxon>
        <taxon>Streptophyta</taxon>
        <taxon>Embryophyta</taxon>
        <taxon>Tracheophyta</taxon>
        <taxon>Spermatophyta</taxon>
        <taxon>Magnoliopsida</taxon>
        <taxon>eudicotyledons</taxon>
        <taxon>Gunneridae</taxon>
        <taxon>Pentapetalae</taxon>
        <taxon>rosids</taxon>
        <taxon>fabids</taxon>
        <taxon>Rosales</taxon>
        <taxon>Rosaceae</taxon>
        <taxon>Amygdaloideae</taxon>
        <taxon>Maleae</taxon>
        <taxon>Malus</taxon>
    </lineage>
</organism>
<dbReference type="InterPro" id="IPR027032">
    <property type="entry name" value="Twinkle-like"/>
</dbReference>
<comment type="caution">
    <text evidence="2">The sequence shown here is derived from an EMBL/GenBank/DDBJ whole genome shotgun (WGS) entry which is preliminary data.</text>
</comment>
<dbReference type="InterPro" id="IPR034154">
    <property type="entry name" value="TOPRIM_DnaG/twinkle"/>
</dbReference>
<name>A0A540LJM2_MALBA</name>
<dbReference type="EMBL" id="VIEB01000559">
    <property type="protein sequence ID" value="TQD86670.1"/>
    <property type="molecule type" value="Genomic_DNA"/>
</dbReference>
<dbReference type="GO" id="GO:0043139">
    <property type="term" value="F:5'-3' DNA helicase activity"/>
    <property type="evidence" value="ECO:0007669"/>
    <property type="project" value="InterPro"/>
</dbReference>
<dbReference type="SMART" id="SM00493">
    <property type="entry name" value="TOPRIM"/>
    <property type="match status" value="1"/>
</dbReference>
<dbReference type="Pfam" id="PF13662">
    <property type="entry name" value="Toprim_4"/>
    <property type="match status" value="1"/>
</dbReference>
<gene>
    <name evidence="2" type="ORF">C1H46_027796</name>
</gene>
<dbReference type="InterPro" id="IPR027417">
    <property type="entry name" value="P-loop_NTPase"/>
</dbReference>
<reference evidence="2 3" key="1">
    <citation type="journal article" date="2019" name="G3 (Bethesda)">
        <title>Sequencing of a Wild Apple (Malus baccata) Genome Unravels the Differences Between Cultivated and Wild Apple Species Regarding Disease Resistance and Cold Tolerance.</title>
        <authorList>
            <person name="Chen X."/>
        </authorList>
    </citation>
    <scope>NUCLEOTIDE SEQUENCE [LARGE SCALE GENOMIC DNA]</scope>
    <source>
        <strain evidence="3">cv. Shandingzi</strain>
        <tissue evidence="2">Leaves</tissue>
    </source>
</reference>
<accession>A0A540LJM2</accession>
<protein>
    <recommendedName>
        <fullName evidence="1">Toprim domain-containing protein</fullName>
    </recommendedName>
</protein>